<dbReference type="GO" id="GO:0003682">
    <property type="term" value="F:chromatin binding"/>
    <property type="evidence" value="ECO:0007669"/>
    <property type="project" value="InterPro"/>
</dbReference>
<dbReference type="AlphaFoldDB" id="F1L086"/>
<feature type="compositionally biased region" description="Basic and acidic residues" evidence="1">
    <location>
        <begin position="208"/>
        <end position="217"/>
    </location>
</feature>
<dbReference type="Gene3D" id="2.30.30.490">
    <property type="match status" value="1"/>
</dbReference>
<feature type="compositionally biased region" description="Low complexity" evidence="1">
    <location>
        <begin position="345"/>
        <end position="361"/>
    </location>
</feature>
<accession>F1L086</accession>
<dbReference type="InterPro" id="IPR053032">
    <property type="entry name" value="BAH_domain-containing"/>
</dbReference>
<dbReference type="GO" id="GO:0005677">
    <property type="term" value="C:chromatin silencing complex"/>
    <property type="evidence" value="ECO:0007669"/>
    <property type="project" value="TreeGrafter"/>
</dbReference>
<feature type="compositionally biased region" description="Polar residues" evidence="1">
    <location>
        <begin position="145"/>
        <end position="159"/>
    </location>
</feature>
<dbReference type="GO" id="GO:0045892">
    <property type="term" value="P:negative regulation of DNA-templated transcription"/>
    <property type="evidence" value="ECO:0007669"/>
    <property type="project" value="TreeGrafter"/>
</dbReference>
<evidence type="ECO:0000256" key="1">
    <source>
        <dbReference type="SAM" id="MobiDB-lite"/>
    </source>
</evidence>
<dbReference type="InterPro" id="IPR043151">
    <property type="entry name" value="BAH_sf"/>
</dbReference>
<protein>
    <submittedName>
        <fullName evidence="3">Bromo adjacenty domain-containing 1 protein</fullName>
    </submittedName>
</protein>
<name>F1L086_ASCSU</name>
<evidence type="ECO:0000313" key="3">
    <source>
        <dbReference type="EMBL" id="ADY43540.1"/>
    </source>
</evidence>
<dbReference type="GO" id="GO:0031507">
    <property type="term" value="P:heterochromatin formation"/>
    <property type="evidence" value="ECO:0007669"/>
    <property type="project" value="TreeGrafter"/>
</dbReference>
<sequence>MLISSMSSPCIGVSPNDIPTLDRQSDSYENVSLYGEKDAKEEVPPVLTRAPILRIPNTGGVNHAVTNSVDRQQVYPQVNPKKSFALEALINGAPSCNQNTTNMRKRHMFRIDDILARMCASKEQKLDVDNEIRSNPMVISTNIDNESIKTPNRTKSPSPKTEEIIHPPSPSDVSAVNNEAPHSDTSEAVSLLMVADPPSLSEIYPSKTTEKAYRDDGNENVDDMDALPCLESIENRPATPLTPSLDPDFLRRLEEEDMPKRVLRSSTIARTEDSKNGAAKKAAKNKTASKRNITSTPRKRNSQTRARQLKKTPKKEAELASTGVHYEPIEVSINDDVNGLCAPSSSGLSSISSASSCGSQRSRGRKRRRTKIVISNWKPVCSGSRQHVYFNNDALPTKRVCYKAVRHVREPETLHVRDSVVVKALDGTCNYGKVTRIFLDDNTGNLMASVLWYYNAEQIETDPATVSPPIADKELFASRHIDVVPLDTIEEIIFVITFNEFARYMAENKIDALPRAQRPREEDEIWSRGENGYPRRTLLPCEDTPVELVYFCRRLYDFKQKKITTNKPITSRKLLAARRSTHRTSY</sequence>
<feature type="region of interest" description="Disordered" evidence="1">
    <location>
        <begin position="201"/>
        <end position="224"/>
    </location>
</feature>
<feature type="compositionally biased region" description="Basic residues" evidence="1">
    <location>
        <begin position="297"/>
        <end position="313"/>
    </location>
</feature>
<dbReference type="PANTHER" id="PTHR46576">
    <property type="entry name" value="BROMO ADJACENT HOMOLOGY DOMAIN-CONTAINING 1 PROTEIN"/>
    <property type="match status" value="1"/>
</dbReference>
<dbReference type="Pfam" id="PF01426">
    <property type="entry name" value="BAH"/>
    <property type="match status" value="1"/>
</dbReference>
<reference evidence="3" key="1">
    <citation type="journal article" date="2011" name="Genome Res.">
        <title>Deep small RNA sequencing from the nematode Ascaris reveals conservation, functional diversification, and novel developmental profiles.</title>
        <authorList>
            <person name="Wang J."/>
            <person name="Czech B."/>
            <person name="Crunk A."/>
            <person name="Wallace A."/>
            <person name="Mitreva M."/>
            <person name="Hannon G.J."/>
            <person name="Davis R.E."/>
        </authorList>
    </citation>
    <scope>NUCLEOTIDE SEQUENCE</scope>
</reference>
<evidence type="ECO:0000259" key="2">
    <source>
        <dbReference type="PROSITE" id="PS51038"/>
    </source>
</evidence>
<feature type="domain" description="BAH" evidence="2">
    <location>
        <begin position="412"/>
        <end position="567"/>
    </location>
</feature>
<proteinExistence type="evidence at transcript level"/>
<dbReference type="GO" id="GO:0000976">
    <property type="term" value="F:transcription cis-regulatory region binding"/>
    <property type="evidence" value="ECO:0007669"/>
    <property type="project" value="TreeGrafter"/>
</dbReference>
<dbReference type="EMBL" id="JI168940">
    <property type="protein sequence ID" value="ADY43540.1"/>
    <property type="molecule type" value="mRNA"/>
</dbReference>
<dbReference type="PANTHER" id="PTHR46576:SF1">
    <property type="entry name" value="BROMO ADJACENT HOMOLOGY DOMAIN-CONTAINING 1 PROTEIN"/>
    <property type="match status" value="1"/>
</dbReference>
<organism evidence="3">
    <name type="scientific">Ascaris suum</name>
    <name type="common">Pig roundworm</name>
    <name type="synonym">Ascaris lumbricoides</name>
    <dbReference type="NCBI Taxonomy" id="6253"/>
    <lineage>
        <taxon>Eukaryota</taxon>
        <taxon>Metazoa</taxon>
        <taxon>Ecdysozoa</taxon>
        <taxon>Nematoda</taxon>
        <taxon>Chromadorea</taxon>
        <taxon>Rhabditida</taxon>
        <taxon>Spirurina</taxon>
        <taxon>Ascaridomorpha</taxon>
        <taxon>Ascaridoidea</taxon>
        <taxon>Ascarididae</taxon>
        <taxon>Ascaris</taxon>
    </lineage>
</organism>
<feature type="region of interest" description="Disordered" evidence="1">
    <location>
        <begin position="145"/>
        <end position="184"/>
    </location>
</feature>
<dbReference type="InterPro" id="IPR001025">
    <property type="entry name" value="BAH_dom"/>
</dbReference>
<feature type="region of interest" description="Disordered" evidence="1">
    <location>
        <begin position="345"/>
        <end position="368"/>
    </location>
</feature>
<dbReference type="PROSITE" id="PS51038">
    <property type="entry name" value="BAH"/>
    <property type="match status" value="1"/>
</dbReference>
<feature type="region of interest" description="Disordered" evidence="1">
    <location>
        <begin position="256"/>
        <end position="321"/>
    </location>
</feature>